<protein>
    <submittedName>
        <fullName evidence="7">Uncharacterized protein</fullName>
    </submittedName>
</protein>
<keyword evidence="3" id="KW-0689">Ribosomal protein</keyword>
<evidence type="ECO:0000313" key="8">
    <source>
        <dbReference type="Proteomes" id="UP000095255"/>
    </source>
</evidence>
<dbReference type="GO" id="GO:0008097">
    <property type="term" value="F:5S rRNA binding"/>
    <property type="evidence" value="ECO:0007669"/>
    <property type="project" value="InterPro"/>
</dbReference>
<dbReference type="Pfam" id="PF01386">
    <property type="entry name" value="Ribosomal_L25p"/>
    <property type="match status" value="1"/>
</dbReference>
<dbReference type="GO" id="GO:0022625">
    <property type="term" value="C:cytosolic large ribosomal subunit"/>
    <property type="evidence" value="ECO:0007669"/>
    <property type="project" value="TreeGrafter"/>
</dbReference>
<evidence type="ECO:0000256" key="2">
    <source>
        <dbReference type="ARBA" id="ARBA00022884"/>
    </source>
</evidence>
<dbReference type="GO" id="GO:0006412">
    <property type="term" value="P:translation"/>
    <property type="evidence" value="ECO:0007669"/>
    <property type="project" value="InterPro"/>
</dbReference>
<keyword evidence="8" id="KW-1185">Reference proteome</keyword>
<dbReference type="InterPro" id="IPR029751">
    <property type="entry name" value="Ribosomal_L25_dom"/>
</dbReference>
<dbReference type="NCBIfam" id="TIGR00731">
    <property type="entry name" value="bL25_bact_ctc"/>
    <property type="match status" value="1"/>
</dbReference>
<feature type="domain" description="Large ribosomal subunit protein bL25 L25" evidence="5">
    <location>
        <begin position="7"/>
        <end position="92"/>
    </location>
</feature>
<dbReference type="Proteomes" id="UP000095255">
    <property type="component" value="Unassembled WGS sequence"/>
</dbReference>
<dbReference type="GO" id="GO:0003735">
    <property type="term" value="F:structural constituent of ribosome"/>
    <property type="evidence" value="ECO:0007669"/>
    <property type="project" value="InterPro"/>
</dbReference>
<comment type="caution">
    <text evidence="7">The sequence shown here is derived from an EMBL/GenBank/DDBJ whole genome shotgun (WGS) entry which is preliminary data.</text>
</comment>
<dbReference type="EMBL" id="MJAT01000003">
    <property type="protein sequence ID" value="OEH86548.1"/>
    <property type="molecule type" value="Genomic_DNA"/>
</dbReference>
<evidence type="ECO:0000256" key="1">
    <source>
        <dbReference type="ARBA" id="ARBA00022730"/>
    </source>
</evidence>
<evidence type="ECO:0000256" key="4">
    <source>
        <dbReference type="ARBA" id="ARBA00023274"/>
    </source>
</evidence>
<dbReference type="Gene3D" id="2.40.240.10">
    <property type="entry name" value="Ribosomal Protein L25, Chain P"/>
    <property type="match status" value="1"/>
</dbReference>
<dbReference type="InterPro" id="IPR020056">
    <property type="entry name" value="Rbsml_bL25/Gln-tRNA_synth_N"/>
</dbReference>
<dbReference type="OrthoDB" id="9790002at2"/>
<dbReference type="PANTHER" id="PTHR33284:SF1">
    <property type="entry name" value="RIBOSOMAL PROTEIN L25_GLN-TRNA SYNTHETASE, ANTI-CODON-BINDING DOMAIN-CONTAINING PROTEIN"/>
    <property type="match status" value="1"/>
</dbReference>
<dbReference type="InterPro" id="IPR020930">
    <property type="entry name" value="Ribosomal_uL5_bac-type"/>
</dbReference>
<dbReference type="InterPro" id="IPR001021">
    <property type="entry name" value="Ribosomal_bL25_long"/>
</dbReference>
<dbReference type="InterPro" id="IPR037121">
    <property type="entry name" value="Ribosomal_bL25_C"/>
</dbReference>
<keyword evidence="2" id="KW-0694">RNA-binding</keyword>
<evidence type="ECO:0000313" key="7">
    <source>
        <dbReference type="EMBL" id="OEH86548.1"/>
    </source>
</evidence>
<reference evidence="7 8" key="1">
    <citation type="submission" date="2016-09" db="EMBL/GenBank/DDBJ databases">
        <title>Desulfuribacillus arsenicus sp. nov., an obligately anaerobic, dissimilatory arsenic- and antimonate-reducing bacterium isolated from anoxic sediments.</title>
        <authorList>
            <person name="Abin C.A."/>
            <person name="Hollibaugh J.T."/>
        </authorList>
    </citation>
    <scope>NUCLEOTIDE SEQUENCE [LARGE SCALE GENOMIC DNA]</scope>
    <source>
        <strain evidence="7 8">MLFW-2</strain>
    </source>
</reference>
<dbReference type="AlphaFoldDB" id="A0A1E5L916"/>
<dbReference type="PANTHER" id="PTHR33284">
    <property type="entry name" value="RIBOSOMAL PROTEIN L25/GLN-TRNA SYNTHETASE, ANTI-CODON-BINDING DOMAIN-CONTAINING PROTEIN"/>
    <property type="match status" value="1"/>
</dbReference>
<keyword evidence="4" id="KW-0687">Ribonucleoprotein</keyword>
<evidence type="ECO:0000256" key="3">
    <source>
        <dbReference type="ARBA" id="ARBA00022980"/>
    </source>
</evidence>
<dbReference type="Gene3D" id="2.170.120.20">
    <property type="entry name" value="Ribosomal protein L25, beta domain"/>
    <property type="match status" value="1"/>
</dbReference>
<dbReference type="SUPFAM" id="SSF50715">
    <property type="entry name" value="Ribosomal protein L25-like"/>
    <property type="match status" value="1"/>
</dbReference>
<name>A0A1E5L916_9FIRM</name>
<dbReference type="STRING" id="1390249.BHU72_13140"/>
<dbReference type="CDD" id="cd00495">
    <property type="entry name" value="Ribosomal_L25_TL5_CTC"/>
    <property type="match status" value="1"/>
</dbReference>
<organism evidence="7 8">
    <name type="scientific">Desulfuribacillus stibiiarsenatis</name>
    <dbReference type="NCBI Taxonomy" id="1390249"/>
    <lineage>
        <taxon>Bacteria</taxon>
        <taxon>Bacillati</taxon>
        <taxon>Bacillota</taxon>
        <taxon>Desulfuribacillia</taxon>
        <taxon>Desulfuribacillales</taxon>
        <taxon>Desulfuribacillaceae</taxon>
        <taxon>Desulfuribacillus</taxon>
    </lineage>
</organism>
<dbReference type="Pfam" id="PF14693">
    <property type="entry name" value="Ribosomal_TL5_C"/>
    <property type="match status" value="1"/>
</dbReference>
<dbReference type="RefSeq" id="WP_069701143.1">
    <property type="nucleotide sequence ID" value="NZ_MJAT01000003.1"/>
</dbReference>
<feature type="domain" description="Large ribosomal subunit protein bL25 beta" evidence="6">
    <location>
        <begin position="114"/>
        <end position="183"/>
    </location>
</feature>
<proteinExistence type="predicted"/>
<dbReference type="InterPro" id="IPR011035">
    <property type="entry name" value="Ribosomal_bL25/Gln-tRNA_synth"/>
</dbReference>
<evidence type="ECO:0000259" key="5">
    <source>
        <dbReference type="Pfam" id="PF01386"/>
    </source>
</evidence>
<accession>A0A1E5L916</accession>
<evidence type="ECO:0000259" key="6">
    <source>
        <dbReference type="Pfam" id="PF14693"/>
    </source>
</evidence>
<sequence length="204" mass="23044">MENPKLQLFDRKSKPYSNARAALRDGHVPGVMYSKGNQSQPFYVNEADLAKLLSTYGTSRKVEVNFNNEISFAIIKQFQKNSLRGQYLHVDLQPLDENEKVKLVSNIHILHRDAVEQGGKILQVQTHDVEIEMYPRYMPETVEFDAAMLLEKDTITLADLNIAANRDIEILADLDTVVATLVYSQVSDEVIDEANDPVVHGIES</sequence>
<dbReference type="InterPro" id="IPR020057">
    <property type="entry name" value="Ribosomal_bL25_b-dom"/>
</dbReference>
<gene>
    <name evidence="7" type="ORF">BHU72_13140</name>
</gene>
<keyword evidence="1" id="KW-0699">rRNA-binding</keyword>